<evidence type="ECO:0000313" key="4">
    <source>
        <dbReference type="EMBL" id="RKT71958.1"/>
    </source>
</evidence>
<evidence type="ECO:0000313" key="5">
    <source>
        <dbReference type="Proteomes" id="UP000272729"/>
    </source>
</evidence>
<keyword evidence="2" id="KW-1133">Transmembrane helix</keyword>
<dbReference type="RefSeq" id="WP_170199662.1">
    <property type="nucleotide sequence ID" value="NZ_JBIUBA010000008.1"/>
</dbReference>
<feature type="compositionally biased region" description="Low complexity" evidence="1">
    <location>
        <begin position="74"/>
        <end position="126"/>
    </location>
</feature>
<feature type="compositionally biased region" description="Low complexity" evidence="1">
    <location>
        <begin position="133"/>
        <end position="147"/>
    </location>
</feature>
<evidence type="ECO:0000259" key="3">
    <source>
        <dbReference type="Pfam" id="PF18915"/>
    </source>
</evidence>
<keyword evidence="5" id="KW-1185">Reference proteome</keyword>
<dbReference type="Proteomes" id="UP000272729">
    <property type="component" value="Unassembled WGS sequence"/>
</dbReference>
<feature type="region of interest" description="Disordered" evidence="1">
    <location>
        <begin position="73"/>
        <end position="152"/>
    </location>
</feature>
<dbReference type="AlphaFoldDB" id="A0A495XK06"/>
<reference evidence="4 5" key="1">
    <citation type="submission" date="2018-10" db="EMBL/GenBank/DDBJ databases">
        <title>Sequencing the genomes of 1000 actinobacteria strains.</title>
        <authorList>
            <person name="Klenk H.-P."/>
        </authorList>
    </citation>
    <scope>NUCLEOTIDE SEQUENCE [LARGE SCALE GENOMIC DNA]</scope>
    <source>
        <strain evidence="4 5">DSM 43911</strain>
    </source>
</reference>
<feature type="domain" description="DUF5667" evidence="3">
    <location>
        <begin position="183"/>
        <end position="233"/>
    </location>
</feature>
<dbReference type="Pfam" id="PF18915">
    <property type="entry name" value="DUF5667"/>
    <property type="match status" value="1"/>
</dbReference>
<gene>
    <name evidence="4" type="ORF">DFJ66_5260</name>
</gene>
<organism evidence="4 5">
    <name type="scientific">Saccharothrix variisporea</name>
    <dbReference type="NCBI Taxonomy" id="543527"/>
    <lineage>
        <taxon>Bacteria</taxon>
        <taxon>Bacillati</taxon>
        <taxon>Actinomycetota</taxon>
        <taxon>Actinomycetes</taxon>
        <taxon>Pseudonocardiales</taxon>
        <taxon>Pseudonocardiaceae</taxon>
        <taxon>Saccharothrix</taxon>
    </lineage>
</organism>
<dbReference type="EMBL" id="RBXR01000001">
    <property type="protein sequence ID" value="RKT71958.1"/>
    <property type="molecule type" value="Genomic_DNA"/>
</dbReference>
<protein>
    <recommendedName>
        <fullName evidence="3">DUF5667 domain-containing protein</fullName>
    </recommendedName>
</protein>
<proteinExistence type="predicted"/>
<evidence type="ECO:0000256" key="1">
    <source>
        <dbReference type="SAM" id="MobiDB-lite"/>
    </source>
</evidence>
<sequence length="425" mass="42477">MVGRRITPLGRRRQHEQFARAVDAQPDEAARAAQAGDAGLADELAVVALLRKAAATSGPDEATRARMRARVLGASPSSTDAPGTTPAATGPAGAGPATTTATSPTATSPTATSPARLTAVGPRASRPAPPGTAPSGTGPAQPTTIGTRRPRGGARGRLAIALAAALCLVFSLAGMSLLLSRDALPGDALYGVKRTAESASLGLTFGEESKGYKRLEFAAARVAEMETLADRYRDSGGGPLGGYLTALTDFDADAAAGSRVLAAHGSNSDQRTLSGLRDWALSQTTRLGDLRGRLPAEASARAGTSLELLDRIAKRAADLSARTACATVTSGQTDDVGPVPATGECTPPSTAPSPSPTDPPSVLGSTPGGGSTTPGDPTAPPAATPGTPGTQNPPLPLPSVTTTVTPPVQLPTLSLPLLPLPGLTG</sequence>
<feature type="transmembrane region" description="Helical" evidence="2">
    <location>
        <begin position="158"/>
        <end position="179"/>
    </location>
</feature>
<comment type="caution">
    <text evidence="4">The sequence shown here is derived from an EMBL/GenBank/DDBJ whole genome shotgun (WGS) entry which is preliminary data.</text>
</comment>
<feature type="region of interest" description="Disordered" evidence="1">
    <location>
        <begin position="323"/>
        <end position="425"/>
    </location>
</feature>
<feature type="compositionally biased region" description="Pro residues" evidence="1">
    <location>
        <begin position="349"/>
        <end position="359"/>
    </location>
</feature>
<evidence type="ECO:0000256" key="2">
    <source>
        <dbReference type="SAM" id="Phobius"/>
    </source>
</evidence>
<accession>A0A495XK06</accession>
<keyword evidence="2" id="KW-0812">Transmembrane</keyword>
<feature type="compositionally biased region" description="Low complexity" evidence="1">
    <location>
        <begin position="398"/>
        <end position="425"/>
    </location>
</feature>
<keyword evidence="2" id="KW-0472">Membrane</keyword>
<dbReference type="InterPro" id="IPR043725">
    <property type="entry name" value="DUF5667"/>
</dbReference>
<name>A0A495XK06_9PSEU</name>